<keyword evidence="10" id="KW-1185">Reference proteome</keyword>
<dbReference type="InterPro" id="IPR002401">
    <property type="entry name" value="Cyt_P450_E_grp-I"/>
</dbReference>
<evidence type="ECO:0000256" key="3">
    <source>
        <dbReference type="ARBA" id="ARBA00022617"/>
    </source>
</evidence>
<dbReference type="Pfam" id="PF00067">
    <property type="entry name" value="p450"/>
    <property type="match status" value="1"/>
</dbReference>
<evidence type="ECO:0000313" key="10">
    <source>
        <dbReference type="Proteomes" id="UP000738349"/>
    </source>
</evidence>
<feature type="transmembrane region" description="Helical" evidence="8">
    <location>
        <begin position="25"/>
        <end position="45"/>
    </location>
</feature>
<sequence length="225" mass="25517">MTNVAGKVKCGEISQEEMTAHASTLVIAGGETVATFLAGMTYFLLKTPIAYRKLRDEIRGRYRSLDEITATSAAQLPYLQAAISEGLRIYPPGSQEFPRICPGAIVDGHWVPEGTEVYTSAWTVTHDEENFHLPYEFKPERWLDDACTDNLSASQPFSLGPRACVGKNFAYMEINLILAKLHYEFDLELLDEELDWLEQSRMHVMWWKPALNVRFKSVPGREAHF</sequence>
<comment type="caution">
    <text evidence="9">The sequence shown here is derived from an EMBL/GenBank/DDBJ whole genome shotgun (WGS) entry which is preliminary data.</text>
</comment>
<evidence type="ECO:0000256" key="1">
    <source>
        <dbReference type="ARBA" id="ARBA00001971"/>
    </source>
</evidence>
<evidence type="ECO:0000256" key="2">
    <source>
        <dbReference type="ARBA" id="ARBA00010617"/>
    </source>
</evidence>
<keyword evidence="8" id="KW-1133">Transmembrane helix</keyword>
<dbReference type="PROSITE" id="PS00086">
    <property type="entry name" value="CYTOCHROME_P450"/>
    <property type="match status" value="1"/>
</dbReference>
<accession>A0A9P9J172</accession>
<proteinExistence type="inferred from homology"/>
<reference evidence="9" key="1">
    <citation type="journal article" date="2021" name="Nat. Commun.">
        <title>Genetic determinants of endophytism in the Arabidopsis root mycobiome.</title>
        <authorList>
            <person name="Mesny F."/>
            <person name="Miyauchi S."/>
            <person name="Thiergart T."/>
            <person name="Pickel B."/>
            <person name="Atanasova L."/>
            <person name="Karlsson M."/>
            <person name="Huettel B."/>
            <person name="Barry K.W."/>
            <person name="Haridas S."/>
            <person name="Chen C."/>
            <person name="Bauer D."/>
            <person name="Andreopoulos W."/>
            <person name="Pangilinan J."/>
            <person name="LaButti K."/>
            <person name="Riley R."/>
            <person name="Lipzen A."/>
            <person name="Clum A."/>
            <person name="Drula E."/>
            <person name="Henrissat B."/>
            <person name="Kohler A."/>
            <person name="Grigoriev I.V."/>
            <person name="Martin F.M."/>
            <person name="Hacquard S."/>
        </authorList>
    </citation>
    <scope>NUCLEOTIDE SEQUENCE</scope>
    <source>
        <strain evidence="9">MPI-CAGE-AT-0147</strain>
    </source>
</reference>
<evidence type="ECO:0000256" key="7">
    <source>
        <dbReference type="RuleBase" id="RU000461"/>
    </source>
</evidence>
<keyword evidence="7" id="KW-0560">Oxidoreductase</keyword>
<dbReference type="AlphaFoldDB" id="A0A9P9J172"/>
<keyword evidence="8" id="KW-0472">Membrane</keyword>
<dbReference type="InterPro" id="IPR036396">
    <property type="entry name" value="Cyt_P450_sf"/>
</dbReference>
<keyword evidence="4 6" id="KW-0479">Metal-binding</keyword>
<dbReference type="InterPro" id="IPR001128">
    <property type="entry name" value="Cyt_P450"/>
</dbReference>
<dbReference type="PANTHER" id="PTHR24305">
    <property type="entry name" value="CYTOCHROME P450"/>
    <property type="match status" value="1"/>
</dbReference>
<keyword evidence="5 6" id="KW-0408">Iron</keyword>
<dbReference type="PRINTS" id="PR00463">
    <property type="entry name" value="EP450I"/>
</dbReference>
<name>A0A9P9J172_9HYPO</name>
<dbReference type="GO" id="GO:0016705">
    <property type="term" value="F:oxidoreductase activity, acting on paired donors, with incorporation or reduction of molecular oxygen"/>
    <property type="evidence" value="ECO:0007669"/>
    <property type="project" value="InterPro"/>
</dbReference>
<keyword evidence="8" id="KW-0812">Transmembrane</keyword>
<dbReference type="Proteomes" id="UP000738349">
    <property type="component" value="Unassembled WGS sequence"/>
</dbReference>
<dbReference type="PANTHER" id="PTHR24305:SF210">
    <property type="entry name" value="CYTOCHROME P450 MONOOXYGENASE ASQL-RELATED"/>
    <property type="match status" value="1"/>
</dbReference>
<feature type="binding site" description="axial binding residue" evidence="6">
    <location>
        <position position="164"/>
    </location>
    <ligand>
        <name>heme</name>
        <dbReference type="ChEBI" id="CHEBI:30413"/>
    </ligand>
    <ligandPart>
        <name>Fe</name>
        <dbReference type="ChEBI" id="CHEBI:18248"/>
    </ligandPart>
</feature>
<comment type="similarity">
    <text evidence="2 7">Belongs to the cytochrome P450 family.</text>
</comment>
<dbReference type="InterPro" id="IPR017972">
    <property type="entry name" value="Cyt_P450_CS"/>
</dbReference>
<dbReference type="GO" id="GO:0020037">
    <property type="term" value="F:heme binding"/>
    <property type="evidence" value="ECO:0007669"/>
    <property type="project" value="InterPro"/>
</dbReference>
<evidence type="ECO:0000256" key="8">
    <source>
        <dbReference type="SAM" id="Phobius"/>
    </source>
</evidence>
<gene>
    <name evidence="9" type="ORF">EDB81DRAFT_797442</name>
</gene>
<dbReference type="Gene3D" id="1.10.630.10">
    <property type="entry name" value="Cytochrome P450"/>
    <property type="match status" value="1"/>
</dbReference>
<dbReference type="PRINTS" id="PR00385">
    <property type="entry name" value="P450"/>
</dbReference>
<evidence type="ECO:0000256" key="6">
    <source>
        <dbReference type="PIRSR" id="PIRSR602401-1"/>
    </source>
</evidence>
<dbReference type="OrthoDB" id="1470350at2759"/>
<organism evidence="9 10">
    <name type="scientific">Dactylonectria macrodidyma</name>
    <dbReference type="NCBI Taxonomy" id="307937"/>
    <lineage>
        <taxon>Eukaryota</taxon>
        <taxon>Fungi</taxon>
        <taxon>Dikarya</taxon>
        <taxon>Ascomycota</taxon>
        <taxon>Pezizomycotina</taxon>
        <taxon>Sordariomycetes</taxon>
        <taxon>Hypocreomycetidae</taxon>
        <taxon>Hypocreales</taxon>
        <taxon>Nectriaceae</taxon>
        <taxon>Dactylonectria</taxon>
    </lineage>
</organism>
<keyword evidence="7" id="KW-0503">Monooxygenase</keyword>
<keyword evidence="3 6" id="KW-0349">Heme</keyword>
<evidence type="ECO:0000256" key="4">
    <source>
        <dbReference type="ARBA" id="ARBA00022723"/>
    </source>
</evidence>
<dbReference type="GO" id="GO:0004497">
    <property type="term" value="F:monooxygenase activity"/>
    <property type="evidence" value="ECO:0007669"/>
    <property type="project" value="UniProtKB-KW"/>
</dbReference>
<dbReference type="EMBL" id="JAGMUV010000010">
    <property type="protein sequence ID" value="KAH7141623.1"/>
    <property type="molecule type" value="Genomic_DNA"/>
</dbReference>
<dbReference type="GO" id="GO:0005506">
    <property type="term" value="F:iron ion binding"/>
    <property type="evidence" value="ECO:0007669"/>
    <property type="project" value="InterPro"/>
</dbReference>
<protein>
    <submittedName>
        <fullName evidence="9">Cytochrome P450</fullName>
    </submittedName>
</protein>
<evidence type="ECO:0000313" key="9">
    <source>
        <dbReference type="EMBL" id="KAH7141623.1"/>
    </source>
</evidence>
<evidence type="ECO:0000256" key="5">
    <source>
        <dbReference type="ARBA" id="ARBA00023004"/>
    </source>
</evidence>
<dbReference type="SUPFAM" id="SSF48264">
    <property type="entry name" value="Cytochrome P450"/>
    <property type="match status" value="1"/>
</dbReference>
<dbReference type="InterPro" id="IPR050121">
    <property type="entry name" value="Cytochrome_P450_monoxygenase"/>
</dbReference>
<comment type="cofactor">
    <cofactor evidence="1 6">
        <name>heme</name>
        <dbReference type="ChEBI" id="CHEBI:30413"/>
    </cofactor>
</comment>